<dbReference type="STRING" id="1817895.AUJ95_01850"/>
<dbReference type="GO" id="GO:0160148">
    <property type="term" value="F:tRNA pseudouridine(55) synthase activity"/>
    <property type="evidence" value="ECO:0007669"/>
    <property type="project" value="UniProtKB-EC"/>
</dbReference>
<dbReference type="InterPro" id="IPR002501">
    <property type="entry name" value="PsdUridine_synth_N"/>
</dbReference>
<evidence type="ECO:0000313" key="9">
    <source>
        <dbReference type="Proteomes" id="UP000183085"/>
    </source>
</evidence>
<comment type="function">
    <text evidence="5">Responsible for synthesis of pseudouridine from uracil-55 in the psi GC loop of transfer RNAs.</text>
</comment>
<sequence>MDGIFVIDKPAGMTSHDVVDCIRRLAGQRRVGHAGTLDPEATGVLIMLLGKATSLFEDMKKTQKEYIAGIKLGSTTTTQDAWGEVIGELKRVNIRKEEIEDALAQFRGRTSQIPPMVSAIKHKGKPLYKFAREGQVIERQPREIDVFALDMLIFDPERQEASLRIVCSSGTYIRTLCADIGDVLGVGAHMCSLRRMRVGDFSIDMAVPLKEIDKSIPVEDMMIPLEMVIGCSRVEA</sequence>
<keyword evidence="3 5" id="KW-0819">tRNA processing</keyword>
<dbReference type="EMBL" id="MNYI01000053">
    <property type="protein sequence ID" value="OIP42291.1"/>
    <property type="molecule type" value="Genomic_DNA"/>
</dbReference>
<reference evidence="8 9" key="1">
    <citation type="journal article" date="2016" name="Environ. Microbiol.">
        <title>Genomic resolution of a cold subsurface aquifer community provides metabolic insights for novel microbes adapted to high CO concentrations.</title>
        <authorList>
            <person name="Probst A.J."/>
            <person name="Castelle C.J."/>
            <person name="Singh A."/>
            <person name="Brown C.T."/>
            <person name="Anantharaman K."/>
            <person name="Sharon I."/>
            <person name="Hug L.A."/>
            <person name="Burstein D."/>
            <person name="Emerson J.B."/>
            <person name="Thomas B.C."/>
            <person name="Banfield J.F."/>
        </authorList>
    </citation>
    <scope>NUCLEOTIDE SEQUENCE [LARGE SCALE GENOMIC DNA]</scope>
    <source>
        <strain evidence="8">CG2_30_40_21</strain>
    </source>
</reference>
<evidence type="ECO:0000256" key="4">
    <source>
        <dbReference type="ARBA" id="ARBA00023235"/>
    </source>
</evidence>
<dbReference type="InterPro" id="IPR020103">
    <property type="entry name" value="PsdUridine_synth_cat_dom_sf"/>
</dbReference>
<comment type="caution">
    <text evidence="8">The sequence shown here is derived from an EMBL/GenBank/DDBJ whole genome shotgun (WGS) entry which is preliminary data.</text>
</comment>
<dbReference type="GO" id="GO:0003723">
    <property type="term" value="F:RNA binding"/>
    <property type="evidence" value="ECO:0007669"/>
    <property type="project" value="InterPro"/>
</dbReference>
<comment type="catalytic activity">
    <reaction evidence="1 5">
        <text>uridine(55) in tRNA = pseudouridine(55) in tRNA</text>
        <dbReference type="Rhea" id="RHEA:42532"/>
        <dbReference type="Rhea" id="RHEA-COMP:10101"/>
        <dbReference type="Rhea" id="RHEA-COMP:10102"/>
        <dbReference type="ChEBI" id="CHEBI:65314"/>
        <dbReference type="ChEBI" id="CHEBI:65315"/>
        <dbReference type="EC" id="5.4.99.25"/>
    </reaction>
</comment>
<evidence type="ECO:0000256" key="5">
    <source>
        <dbReference type="HAMAP-Rule" id="MF_01080"/>
    </source>
</evidence>
<dbReference type="AlphaFoldDB" id="A0A1J5E3X6"/>
<feature type="active site" description="Nucleophile" evidence="5">
    <location>
        <position position="38"/>
    </location>
</feature>
<feature type="domain" description="tRNA pseudouridylate synthase B C-terminal" evidence="7">
    <location>
        <begin position="174"/>
        <end position="214"/>
    </location>
</feature>
<dbReference type="InterPro" id="IPR014780">
    <property type="entry name" value="tRNA_psdUridine_synth_TruB"/>
</dbReference>
<dbReference type="InterPro" id="IPR032819">
    <property type="entry name" value="TruB_C"/>
</dbReference>
<evidence type="ECO:0000256" key="1">
    <source>
        <dbReference type="ARBA" id="ARBA00000385"/>
    </source>
</evidence>
<name>A0A1J5E3X6_9BACT</name>
<dbReference type="CDD" id="cd02573">
    <property type="entry name" value="PseudoU_synth_EcTruB"/>
    <property type="match status" value="1"/>
</dbReference>
<evidence type="ECO:0000313" key="8">
    <source>
        <dbReference type="EMBL" id="OIP42291.1"/>
    </source>
</evidence>
<proteinExistence type="inferred from homology"/>
<accession>A0A1J5E3X6</accession>
<dbReference type="Gene3D" id="3.30.2350.10">
    <property type="entry name" value="Pseudouridine synthase"/>
    <property type="match status" value="1"/>
</dbReference>
<evidence type="ECO:0000256" key="3">
    <source>
        <dbReference type="ARBA" id="ARBA00022694"/>
    </source>
</evidence>
<dbReference type="NCBIfam" id="TIGR00431">
    <property type="entry name" value="TruB"/>
    <property type="match status" value="1"/>
</dbReference>
<dbReference type="EC" id="5.4.99.25" evidence="5"/>
<evidence type="ECO:0000259" key="6">
    <source>
        <dbReference type="Pfam" id="PF01509"/>
    </source>
</evidence>
<organism evidence="8 9">
    <name type="scientific">Candidatus Desantisbacteria bacterium CG2_30_40_21</name>
    <dbReference type="NCBI Taxonomy" id="1817895"/>
    <lineage>
        <taxon>Bacteria</taxon>
        <taxon>Candidatus Desantisiibacteriota</taxon>
    </lineage>
</organism>
<evidence type="ECO:0000256" key="2">
    <source>
        <dbReference type="ARBA" id="ARBA00005642"/>
    </source>
</evidence>
<dbReference type="Proteomes" id="UP000183085">
    <property type="component" value="Unassembled WGS sequence"/>
</dbReference>
<comment type="similarity">
    <text evidence="2 5">Belongs to the pseudouridine synthase TruB family. Type 1 subfamily.</text>
</comment>
<dbReference type="HAMAP" id="MF_01080">
    <property type="entry name" value="TruB_bact"/>
    <property type="match status" value="1"/>
</dbReference>
<dbReference type="GO" id="GO:1990481">
    <property type="term" value="P:mRNA pseudouridine synthesis"/>
    <property type="evidence" value="ECO:0007669"/>
    <property type="project" value="TreeGrafter"/>
</dbReference>
<dbReference type="Pfam" id="PF01509">
    <property type="entry name" value="TruB_N"/>
    <property type="match status" value="1"/>
</dbReference>
<feature type="domain" description="Pseudouridine synthase II N-terminal" evidence="6">
    <location>
        <begin position="23"/>
        <end position="173"/>
    </location>
</feature>
<evidence type="ECO:0000259" key="7">
    <source>
        <dbReference type="Pfam" id="PF16198"/>
    </source>
</evidence>
<dbReference type="PANTHER" id="PTHR13767">
    <property type="entry name" value="TRNA-PSEUDOURIDINE SYNTHASE"/>
    <property type="match status" value="1"/>
</dbReference>
<keyword evidence="4 5" id="KW-0413">Isomerase</keyword>
<protein>
    <recommendedName>
        <fullName evidence="5">tRNA pseudouridine synthase B</fullName>
        <ecNumber evidence="5">5.4.99.25</ecNumber>
    </recommendedName>
    <alternativeName>
        <fullName evidence="5">tRNA pseudouridine(55) synthase</fullName>
        <shortName evidence="5">Psi55 synthase</shortName>
    </alternativeName>
    <alternativeName>
        <fullName evidence="5">tRNA pseudouridylate synthase</fullName>
    </alternativeName>
    <alternativeName>
        <fullName evidence="5">tRNA-uridine isomerase</fullName>
    </alternativeName>
</protein>
<dbReference type="PANTHER" id="PTHR13767:SF2">
    <property type="entry name" value="PSEUDOURIDYLATE SYNTHASE TRUB1"/>
    <property type="match status" value="1"/>
</dbReference>
<dbReference type="GO" id="GO:0031119">
    <property type="term" value="P:tRNA pseudouridine synthesis"/>
    <property type="evidence" value="ECO:0007669"/>
    <property type="project" value="UniProtKB-UniRule"/>
</dbReference>
<gene>
    <name evidence="5" type="primary">truB</name>
    <name evidence="8" type="ORF">AUJ95_01850</name>
</gene>
<dbReference type="SUPFAM" id="SSF55120">
    <property type="entry name" value="Pseudouridine synthase"/>
    <property type="match status" value="1"/>
</dbReference>
<dbReference type="Pfam" id="PF16198">
    <property type="entry name" value="TruB_C_2"/>
    <property type="match status" value="1"/>
</dbReference>